<evidence type="ECO:0000313" key="2">
    <source>
        <dbReference type="EMBL" id="VDP79031.1"/>
    </source>
</evidence>
<protein>
    <submittedName>
        <fullName evidence="4">Non-specific serine/threonine protein kinase</fullName>
    </submittedName>
</protein>
<feature type="compositionally biased region" description="Basic residues" evidence="1">
    <location>
        <begin position="424"/>
        <end position="433"/>
    </location>
</feature>
<dbReference type="InterPro" id="IPR042201">
    <property type="entry name" value="FH2_Formin_sf"/>
</dbReference>
<dbReference type="SUPFAM" id="SSF101447">
    <property type="entry name" value="Formin homology 2 domain (FH2 domain)"/>
    <property type="match status" value="1"/>
</dbReference>
<feature type="region of interest" description="Disordered" evidence="1">
    <location>
        <begin position="234"/>
        <end position="261"/>
    </location>
</feature>
<organism evidence="4">
    <name type="scientific">Echinostoma caproni</name>
    <dbReference type="NCBI Taxonomy" id="27848"/>
    <lineage>
        <taxon>Eukaryota</taxon>
        <taxon>Metazoa</taxon>
        <taxon>Spiralia</taxon>
        <taxon>Lophotrochozoa</taxon>
        <taxon>Platyhelminthes</taxon>
        <taxon>Trematoda</taxon>
        <taxon>Digenea</taxon>
        <taxon>Plagiorchiida</taxon>
        <taxon>Echinostomata</taxon>
        <taxon>Echinostomatoidea</taxon>
        <taxon>Echinostomatidae</taxon>
        <taxon>Echinostoma</taxon>
    </lineage>
</organism>
<dbReference type="Gene3D" id="1.20.58.2220">
    <property type="entry name" value="Formin, FH2 domain"/>
    <property type="match status" value="1"/>
</dbReference>
<gene>
    <name evidence="2" type="ORF">ECPE_LOCUS6678</name>
</gene>
<accession>A0A183AI93</accession>
<proteinExistence type="predicted"/>
<feature type="region of interest" description="Disordered" evidence="1">
    <location>
        <begin position="407"/>
        <end position="461"/>
    </location>
</feature>
<evidence type="ECO:0000313" key="4">
    <source>
        <dbReference type="WBParaSite" id="ECPE_0000669101-mRNA-1"/>
    </source>
</evidence>
<sequence>MHHREPRTEGEPLSLRVNDGNSFTSDAAYVLRPPSFSWLTDLELVPVRVDELSSALNQSSQGDSVVRDWKLYRLLVRCALPCLPAQRMLWQLRAEARLCPSSSPHSRFRLLDQIEIGLTQRFSAVRQPDWRFHAVEDNRWFWTSALLRISLIWQLFPVELQRVVEGLSALLAGCTAVLVNTKLPVILQLAILFAQRILVDWTVDTFDLRCLDALIDWNLSGLAFPAPGLHPPINGGPPAYSNPSTSVDGNGSHMGSQRKSTTRTGSSFLVAFVHLVSEVAPSLMDWSTELAHIEPALRVSIEDILLRIQDTKTALDVWRAISHISSTEPETDDCQSTTQSQIQSILQDVDNQLIRLLQAAESTRTVVQSTAHWLRITSSSSTLSIHTEWLAPVIRFAAAFKKCASDVERKRRNGVDTAPGSTPSHRHEHRRGKNEKTHQSHNDDKPEHRRRKHRTRQLDSDGIMDDILAGLTYQPLRTDIHTKRKESLGSKASN</sequence>
<name>A0A183AI93_9TREM</name>
<reference evidence="2 3" key="2">
    <citation type="submission" date="2018-11" db="EMBL/GenBank/DDBJ databases">
        <authorList>
            <consortium name="Pathogen Informatics"/>
        </authorList>
    </citation>
    <scope>NUCLEOTIDE SEQUENCE [LARGE SCALE GENOMIC DNA]</scope>
    <source>
        <strain evidence="2 3">Egypt</strain>
    </source>
</reference>
<dbReference type="OrthoDB" id="1668162at2759"/>
<dbReference type="WBParaSite" id="ECPE_0000669101-mRNA-1">
    <property type="protein sequence ID" value="ECPE_0000669101-mRNA-1"/>
    <property type="gene ID" value="ECPE_0000669101"/>
</dbReference>
<feature type="compositionally biased region" description="Polar residues" evidence="1">
    <location>
        <begin position="241"/>
        <end position="261"/>
    </location>
</feature>
<evidence type="ECO:0000256" key="1">
    <source>
        <dbReference type="SAM" id="MobiDB-lite"/>
    </source>
</evidence>
<feature type="compositionally biased region" description="Basic and acidic residues" evidence="1">
    <location>
        <begin position="434"/>
        <end position="447"/>
    </location>
</feature>
<evidence type="ECO:0000313" key="3">
    <source>
        <dbReference type="Proteomes" id="UP000272942"/>
    </source>
</evidence>
<keyword evidence="3" id="KW-1185">Reference proteome</keyword>
<dbReference type="Proteomes" id="UP000272942">
    <property type="component" value="Unassembled WGS sequence"/>
</dbReference>
<dbReference type="EMBL" id="UZAN01043696">
    <property type="protein sequence ID" value="VDP79031.1"/>
    <property type="molecule type" value="Genomic_DNA"/>
</dbReference>
<reference evidence="4" key="1">
    <citation type="submission" date="2016-06" db="UniProtKB">
        <authorList>
            <consortium name="WormBaseParasite"/>
        </authorList>
    </citation>
    <scope>IDENTIFICATION</scope>
</reference>
<dbReference type="AlphaFoldDB" id="A0A183AI93"/>